<feature type="transmembrane region" description="Helical" evidence="3">
    <location>
        <begin position="108"/>
        <end position="124"/>
    </location>
</feature>
<dbReference type="GO" id="GO:0020037">
    <property type="term" value="F:heme binding"/>
    <property type="evidence" value="ECO:0007669"/>
    <property type="project" value="InterPro"/>
</dbReference>
<evidence type="ECO:0000259" key="5">
    <source>
        <dbReference type="Pfam" id="PF16327"/>
    </source>
</evidence>
<reference evidence="6 7" key="1">
    <citation type="submission" date="2019-03" db="EMBL/GenBank/DDBJ databases">
        <title>Genomic Encyclopedia of Type Strains, Phase IV (KMG-IV): sequencing the most valuable type-strain genomes for metagenomic binning, comparative biology and taxonomic classification.</title>
        <authorList>
            <person name="Goeker M."/>
        </authorList>
    </citation>
    <scope>NUCLEOTIDE SEQUENCE [LARGE SCALE GENOMIC DNA]</scope>
    <source>
        <strain evidence="6 7">DSM 21100</strain>
    </source>
</reference>
<keyword evidence="3" id="KW-0472">Membrane</keyword>
<dbReference type="GO" id="GO:0016020">
    <property type="term" value="C:membrane"/>
    <property type="evidence" value="ECO:0007669"/>
    <property type="project" value="InterPro"/>
</dbReference>
<feature type="transmembrane region" description="Helical" evidence="3">
    <location>
        <begin position="15"/>
        <end position="36"/>
    </location>
</feature>
<protein>
    <submittedName>
        <fullName evidence="6">Cytochrome c-type biogenesis protein CcmF</fullName>
    </submittedName>
</protein>
<dbReference type="InterPro" id="IPR003567">
    <property type="entry name" value="Cyt_c_biogenesis"/>
</dbReference>
<feature type="transmembrane region" description="Helical" evidence="3">
    <location>
        <begin position="426"/>
        <end position="446"/>
    </location>
</feature>
<proteinExistence type="inferred from homology"/>
<dbReference type="PANTHER" id="PTHR43653">
    <property type="entry name" value="CYTOCHROME C ASSEMBLY PROTEIN-RELATED"/>
    <property type="match status" value="1"/>
</dbReference>
<gene>
    <name evidence="6" type="ORF">EDD80_11239</name>
</gene>
<evidence type="ECO:0000256" key="3">
    <source>
        <dbReference type="SAM" id="Phobius"/>
    </source>
</evidence>
<organism evidence="6 7">
    <name type="scientific">Anseongella ginsenosidimutans</name>
    <dbReference type="NCBI Taxonomy" id="496056"/>
    <lineage>
        <taxon>Bacteria</taxon>
        <taxon>Pseudomonadati</taxon>
        <taxon>Bacteroidota</taxon>
        <taxon>Sphingobacteriia</taxon>
        <taxon>Sphingobacteriales</taxon>
        <taxon>Sphingobacteriaceae</taxon>
        <taxon>Anseongella</taxon>
    </lineage>
</organism>
<evidence type="ECO:0000259" key="4">
    <source>
        <dbReference type="Pfam" id="PF01578"/>
    </source>
</evidence>
<dbReference type="EMBL" id="SMAD01000012">
    <property type="protein sequence ID" value="TCS85464.1"/>
    <property type="molecule type" value="Genomic_DNA"/>
</dbReference>
<dbReference type="RefSeq" id="WP_132130180.1">
    <property type="nucleotide sequence ID" value="NZ_CP042432.1"/>
</dbReference>
<keyword evidence="2" id="KW-0201">Cytochrome c-type biogenesis</keyword>
<feature type="transmembrane region" description="Helical" evidence="3">
    <location>
        <begin position="380"/>
        <end position="406"/>
    </location>
</feature>
<feature type="transmembrane region" description="Helical" evidence="3">
    <location>
        <begin position="340"/>
        <end position="360"/>
    </location>
</feature>
<evidence type="ECO:0000256" key="1">
    <source>
        <dbReference type="ARBA" id="ARBA00009186"/>
    </source>
</evidence>
<evidence type="ECO:0000256" key="2">
    <source>
        <dbReference type="ARBA" id="ARBA00022748"/>
    </source>
</evidence>
<dbReference type="Pfam" id="PF16327">
    <property type="entry name" value="CcmF_C"/>
    <property type="match status" value="1"/>
</dbReference>
<feature type="transmembrane region" description="Helical" evidence="3">
    <location>
        <begin position="512"/>
        <end position="533"/>
    </location>
</feature>
<feature type="transmembrane region" description="Helical" evidence="3">
    <location>
        <begin position="783"/>
        <end position="803"/>
    </location>
</feature>
<feature type="transmembrane region" description="Helical" evidence="3">
    <location>
        <begin position="458"/>
        <end position="476"/>
    </location>
</feature>
<dbReference type="AlphaFoldDB" id="A0A4R3KMQ3"/>
<feature type="transmembrane region" description="Helical" evidence="3">
    <location>
        <begin position="237"/>
        <end position="258"/>
    </location>
</feature>
<dbReference type="Proteomes" id="UP000295807">
    <property type="component" value="Unassembled WGS sequence"/>
</dbReference>
<keyword evidence="7" id="KW-1185">Reference proteome</keyword>
<dbReference type="PRINTS" id="PR01410">
    <property type="entry name" value="CCBIOGENESIS"/>
</dbReference>
<dbReference type="Pfam" id="PF01578">
    <property type="entry name" value="Cytochrom_C_asm"/>
    <property type="match status" value="1"/>
</dbReference>
<evidence type="ECO:0000313" key="6">
    <source>
        <dbReference type="EMBL" id="TCS85464.1"/>
    </source>
</evidence>
<dbReference type="GO" id="GO:0017004">
    <property type="term" value="P:cytochrome complex assembly"/>
    <property type="evidence" value="ECO:0007669"/>
    <property type="project" value="UniProtKB-KW"/>
</dbReference>
<dbReference type="InterPro" id="IPR032523">
    <property type="entry name" value="CcmF_C"/>
</dbReference>
<feature type="transmembrane region" description="Helical" evidence="3">
    <location>
        <begin position="57"/>
        <end position="77"/>
    </location>
</feature>
<feature type="transmembrane region" description="Helical" evidence="3">
    <location>
        <begin position="206"/>
        <end position="225"/>
    </location>
</feature>
<sequence>MDIQYVGEHLFPGKLGQFFVVLAFGMALLSAIGYYFSTTRDREDDSWRKIARWAFRIHTFSVIGIGACLYFIIYNHYFEYHYAYAHSSTELPTHYIVSCFWEGQEGSFLLWAFWQAVIGNILIWKARSWEDSVMTFVALSQAFIGTMLLGVEILGYRIGSSPFILLREAIQAPIFQRADYLTFITDGNGLNPLLQNYWMVIHPPTLFAGFATMVVPFAYALAGVWTRRYSEWVKPGLPWALAAVMILGTGIIMGAFWAYEALSFGGFWAWDPVENASLLPWLIMIAAVHVMVVYKNSGHSYATALILAFLGYILVLYASFLTRSGVLGEASVHSFTDLGMSGQLVVYLLFFTALGSWLIARHWKHFPITAKEENTYSREFWLFIGTLVMIISCFQILAFTSVPVWNALFGTDVAPPTDPISTYNKWQLPIAAVVALLSGIAQYLKYKQTNPKKFFPKLWTALAVSVILAAGFIYMTEVYENLAYILLVLACTFMVVSNGEILLNAFRGKVKLAGSAVAHMGFGLMLIGALVAASKSKVISINTSGFDFGEQMDAESTRENILLLEGEPMQMGEYKVTYLNDSVSGPNTYFRVNYQRIDEETGEVKEEFDLYPYGQVNEKMQSFLANPDTRHYMLHDIYTHVSLVPAKTPEHEDHEGHTEDEEYTNVSTRTISLGDTVQALPAVIKVNGLKRDVNLKNITLEEGDIAVALDLEVQSGEEKYTASPVFMIKNNAIFDIADKIEELGLKFRFTKIIPEEDKFELVVMQKPAETGGWIVMKAIMFPYINLLWGGSILMVIGFLLSILRRVKEIKPAS</sequence>
<name>A0A4R3KMQ3_9SPHI</name>
<feature type="domain" description="Cytochrome c assembly protein" evidence="4">
    <location>
        <begin position="104"/>
        <end position="324"/>
    </location>
</feature>
<dbReference type="GO" id="GO:0015232">
    <property type="term" value="F:heme transmembrane transporter activity"/>
    <property type="evidence" value="ECO:0007669"/>
    <property type="project" value="InterPro"/>
</dbReference>
<feature type="transmembrane region" description="Helical" evidence="3">
    <location>
        <begin position="136"/>
        <end position="158"/>
    </location>
</feature>
<comment type="caution">
    <text evidence="6">The sequence shown here is derived from an EMBL/GenBank/DDBJ whole genome shotgun (WGS) entry which is preliminary data.</text>
</comment>
<dbReference type="OrthoDB" id="9761451at2"/>
<comment type="similarity">
    <text evidence="1">Belongs to the CcmF/CycK/Ccl1/NrfE/CcsA family.</text>
</comment>
<dbReference type="InterPro" id="IPR002541">
    <property type="entry name" value="Cyt_c_assembly"/>
</dbReference>
<keyword evidence="3" id="KW-1133">Transmembrane helix</keyword>
<accession>A0A4R3KMQ3</accession>
<dbReference type="PANTHER" id="PTHR43653:SF1">
    <property type="entry name" value="CYTOCHROME C-TYPE BIOGENESIS PROTEIN CCMF"/>
    <property type="match status" value="1"/>
</dbReference>
<feature type="transmembrane region" description="Helical" evidence="3">
    <location>
        <begin position="301"/>
        <end position="320"/>
    </location>
</feature>
<feature type="transmembrane region" description="Helical" evidence="3">
    <location>
        <begin position="482"/>
        <end position="503"/>
    </location>
</feature>
<feature type="domain" description="Cytochrome c-type biogenesis protein CcmF C-terminal" evidence="5">
    <location>
        <begin position="372"/>
        <end position="534"/>
    </location>
</feature>
<evidence type="ECO:0000313" key="7">
    <source>
        <dbReference type="Proteomes" id="UP000295807"/>
    </source>
</evidence>
<feature type="transmembrane region" description="Helical" evidence="3">
    <location>
        <begin position="278"/>
        <end position="294"/>
    </location>
</feature>
<keyword evidence="3" id="KW-0812">Transmembrane</keyword>